<dbReference type="EMBL" id="LJZO01000020">
    <property type="protein sequence ID" value="ROV96402.1"/>
    <property type="molecule type" value="Genomic_DNA"/>
</dbReference>
<dbReference type="AlphaFoldDB" id="A0A423VZ69"/>
<dbReference type="Proteomes" id="UP000284375">
    <property type="component" value="Unassembled WGS sequence"/>
</dbReference>
<name>A0A423VZ69_CYTCH</name>
<organism evidence="1 2">
    <name type="scientific">Cytospora chrysosperma</name>
    <name type="common">Cytospora canker fungus</name>
    <name type="synonym">Sphaeria chrysosperma</name>
    <dbReference type="NCBI Taxonomy" id="252740"/>
    <lineage>
        <taxon>Eukaryota</taxon>
        <taxon>Fungi</taxon>
        <taxon>Dikarya</taxon>
        <taxon>Ascomycota</taxon>
        <taxon>Pezizomycotina</taxon>
        <taxon>Sordariomycetes</taxon>
        <taxon>Sordariomycetidae</taxon>
        <taxon>Diaporthales</taxon>
        <taxon>Cytosporaceae</taxon>
        <taxon>Cytospora</taxon>
    </lineage>
</organism>
<evidence type="ECO:0000313" key="1">
    <source>
        <dbReference type="EMBL" id="ROV96402.1"/>
    </source>
</evidence>
<keyword evidence="2" id="KW-1185">Reference proteome</keyword>
<proteinExistence type="predicted"/>
<dbReference type="CDD" id="cd12148">
    <property type="entry name" value="fungal_TF_MHR"/>
    <property type="match status" value="1"/>
</dbReference>
<gene>
    <name evidence="1" type="ORF">VSDG_05457</name>
</gene>
<comment type="caution">
    <text evidence="1">The sequence shown here is derived from an EMBL/GenBank/DDBJ whole genome shotgun (WGS) entry which is preliminary data.</text>
</comment>
<evidence type="ECO:0008006" key="3">
    <source>
        <dbReference type="Google" id="ProtNLM"/>
    </source>
</evidence>
<reference evidence="1 2" key="1">
    <citation type="submission" date="2015-09" db="EMBL/GenBank/DDBJ databases">
        <title>Host preference determinants of Valsa canker pathogens revealed by comparative genomics.</title>
        <authorList>
            <person name="Yin Z."/>
            <person name="Huang L."/>
        </authorList>
    </citation>
    <scope>NUCLEOTIDE SEQUENCE [LARGE SCALE GENOMIC DNA]</scope>
    <source>
        <strain evidence="1 2">YSFL</strain>
    </source>
</reference>
<protein>
    <recommendedName>
        <fullName evidence="3">Transcription factor domain-containing protein</fullName>
    </recommendedName>
</protein>
<evidence type="ECO:0000313" key="2">
    <source>
        <dbReference type="Proteomes" id="UP000284375"/>
    </source>
</evidence>
<sequence length="233" mass="26479">MQQIMDKITERYYAGKSSHEGHSSKYLPADEMRQLRVELDDIEAGVDRLQPFFLSTWLHYNYALVKLYEPATYLEDQPGDTSSFRGQCLLYCLQAAKSFFTTFLSFPAESLLYSPFVTFAELVLAIATASRVLLLEADGWSVEEARQTLNLSAVLIDIITHFKAVDRLDKQWQTQHSMNAENGSGTGVANDVTVWEDYIEKLSFVRRWFEARVGTSGHFAPMEAGSEEFPGEF</sequence>
<accession>A0A423VZ69</accession>
<dbReference type="STRING" id="252740.A0A423VZ69"/>
<dbReference type="OrthoDB" id="5217604at2759"/>